<evidence type="ECO:0000313" key="5">
    <source>
        <dbReference type="EMBL" id="KAL0635920.1"/>
    </source>
</evidence>
<dbReference type="Pfam" id="PF00962">
    <property type="entry name" value="A_deaminase"/>
    <property type="match status" value="1"/>
</dbReference>
<gene>
    <name evidence="5" type="ORF">Q9L58_005164</name>
</gene>
<dbReference type="PANTHER" id="PTHR11409">
    <property type="entry name" value="ADENOSINE DEAMINASE"/>
    <property type="match status" value="1"/>
</dbReference>
<keyword evidence="2" id="KW-0479">Metal-binding</keyword>
<organism evidence="5 6">
    <name type="scientific">Discina gigas</name>
    <dbReference type="NCBI Taxonomy" id="1032678"/>
    <lineage>
        <taxon>Eukaryota</taxon>
        <taxon>Fungi</taxon>
        <taxon>Dikarya</taxon>
        <taxon>Ascomycota</taxon>
        <taxon>Pezizomycotina</taxon>
        <taxon>Pezizomycetes</taxon>
        <taxon>Pezizales</taxon>
        <taxon>Discinaceae</taxon>
        <taxon>Discina</taxon>
    </lineage>
</organism>
<keyword evidence="3" id="KW-0378">Hydrolase</keyword>
<dbReference type="Proteomes" id="UP001447188">
    <property type="component" value="Unassembled WGS sequence"/>
</dbReference>
<reference evidence="5 6" key="1">
    <citation type="submission" date="2024-02" db="EMBL/GenBank/DDBJ databases">
        <title>Discinaceae phylogenomics.</title>
        <authorList>
            <person name="Dirks A.C."/>
            <person name="James T.Y."/>
        </authorList>
    </citation>
    <scope>NUCLEOTIDE SEQUENCE [LARGE SCALE GENOMIC DNA]</scope>
    <source>
        <strain evidence="5 6">ACD0624</strain>
    </source>
</reference>
<name>A0ABR3GJF4_9PEZI</name>
<comment type="cofactor">
    <cofactor evidence="1">
        <name>Zn(2+)</name>
        <dbReference type="ChEBI" id="CHEBI:29105"/>
    </cofactor>
</comment>
<dbReference type="EMBL" id="JBBBZM010000060">
    <property type="protein sequence ID" value="KAL0635920.1"/>
    <property type="molecule type" value="Genomic_DNA"/>
</dbReference>
<evidence type="ECO:0000256" key="3">
    <source>
        <dbReference type="ARBA" id="ARBA00022801"/>
    </source>
</evidence>
<dbReference type="Gene3D" id="3.20.20.140">
    <property type="entry name" value="Metal-dependent hydrolases"/>
    <property type="match status" value="1"/>
</dbReference>
<evidence type="ECO:0000259" key="4">
    <source>
        <dbReference type="Pfam" id="PF00962"/>
    </source>
</evidence>
<feature type="domain" description="Adenosine deaminase" evidence="4">
    <location>
        <begin position="226"/>
        <end position="520"/>
    </location>
</feature>
<proteinExistence type="predicted"/>
<dbReference type="PANTHER" id="PTHR11409:SF39">
    <property type="entry name" value="ADENOSINE DEAMINASE 2"/>
    <property type="match status" value="1"/>
</dbReference>
<comment type="caution">
    <text evidence="5">The sequence shown here is derived from an EMBL/GenBank/DDBJ whole genome shotgun (WGS) entry which is preliminary data.</text>
</comment>
<dbReference type="InterPro" id="IPR032466">
    <property type="entry name" value="Metal_Hydrolase"/>
</dbReference>
<dbReference type="SUPFAM" id="SSF51556">
    <property type="entry name" value="Metallo-dependent hydrolases"/>
    <property type="match status" value="1"/>
</dbReference>
<protein>
    <recommendedName>
        <fullName evidence="4">Adenosine deaminase domain-containing protein</fullName>
    </recommendedName>
</protein>
<evidence type="ECO:0000313" key="6">
    <source>
        <dbReference type="Proteomes" id="UP001447188"/>
    </source>
</evidence>
<dbReference type="InterPro" id="IPR001365">
    <property type="entry name" value="A_deaminase_dom"/>
</dbReference>
<evidence type="ECO:0000256" key="2">
    <source>
        <dbReference type="ARBA" id="ARBA00022723"/>
    </source>
</evidence>
<accession>A0ABR3GJF4</accession>
<keyword evidence="6" id="KW-1185">Reference proteome</keyword>
<sequence>MSTIEDTVNVQLSNYLIEREALIAREKEIRHDYAFRQRLSPTAKRAAAIVANIRHHEAATVWTKEVEDDEGDVYPGMMFTLAKDRMEGTRLWKIAKRMPKGCLLHAHLEAMVIVDWLLNLALETPGIHIFSDIPLLTPEALRVANVQFIYTAEPVINSGSLYSSAYVPGGLVPIAEAADSFPVNIRSGAMNIEGAGTTPSEAFLEWLIDRTTITAEESLKHHEGINMVWRKFQSIFVIIQGIIYYEPIYRAFVRHVLHHLHLDNILWVDIRIAFVMSFRAATTGKILPRSDVLRVFEEEVELYKKSPEGEGFWGARVIWTTIRIFNNETIRASMIECVETKKLYPGAVAGFDLVGQEDLGRSHREILPEILWFREYCKQENVDIPFFFHAGETLGDGNSTDENLFDAILLGTKRIGHGFSLFKHPHLMRLCREKNICLEVCPVSNEILRLTSSILSHSLPALLSHGVPVTLNNDDPGILGQKTTASMTHDFWQVLQAFENVGLEGLGDLAETSVRFAAFDGVDVGVEDGIRKVRMAELRNGWEVFCEWVVVNYGEWE</sequence>
<evidence type="ECO:0000256" key="1">
    <source>
        <dbReference type="ARBA" id="ARBA00001947"/>
    </source>
</evidence>
<dbReference type="InterPro" id="IPR006330">
    <property type="entry name" value="Ado/ade_deaminase"/>
</dbReference>